<evidence type="ECO:0000313" key="2">
    <source>
        <dbReference type="EMBL" id="GCC40148.1"/>
    </source>
</evidence>
<proteinExistence type="predicted"/>
<reference evidence="2 3" key="1">
    <citation type="journal article" date="2018" name="Nat. Ecol. Evol.">
        <title>Shark genomes provide insights into elasmobranch evolution and the origin of vertebrates.</title>
        <authorList>
            <person name="Hara Y"/>
            <person name="Yamaguchi K"/>
            <person name="Onimaru K"/>
            <person name="Kadota M"/>
            <person name="Koyanagi M"/>
            <person name="Keeley SD"/>
            <person name="Tatsumi K"/>
            <person name="Tanaka K"/>
            <person name="Motone F"/>
            <person name="Kageyama Y"/>
            <person name="Nozu R"/>
            <person name="Adachi N"/>
            <person name="Nishimura O"/>
            <person name="Nakagawa R"/>
            <person name="Tanegashima C"/>
            <person name="Kiyatake I"/>
            <person name="Matsumoto R"/>
            <person name="Murakumo K"/>
            <person name="Nishida K"/>
            <person name="Terakita A"/>
            <person name="Kuratani S"/>
            <person name="Sato K"/>
            <person name="Hyodo S Kuraku.S."/>
        </authorList>
    </citation>
    <scope>NUCLEOTIDE SEQUENCE [LARGE SCALE GENOMIC DNA]</scope>
</reference>
<keyword evidence="3" id="KW-1185">Reference proteome</keyword>
<name>A0A401TBW1_CHIPU</name>
<dbReference type="Gene3D" id="2.30.29.30">
    <property type="entry name" value="Pleckstrin-homology domain (PH domain)/Phosphotyrosine-binding domain (PTB)"/>
    <property type="match status" value="1"/>
</dbReference>
<dbReference type="InterPro" id="IPR011993">
    <property type="entry name" value="PH-like_dom_sf"/>
</dbReference>
<dbReference type="Proteomes" id="UP000287033">
    <property type="component" value="Unassembled WGS sequence"/>
</dbReference>
<dbReference type="SUPFAM" id="SSF50729">
    <property type="entry name" value="PH domain-like"/>
    <property type="match status" value="1"/>
</dbReference>
<organism evidence="2 3">
    <name type="scientific">Chiloscyllium punctatum</name>
    <name type="common">Brownbanded bambooshark</name>
    <name type="synonym">Hemiscyllium punctatum</name>
    <dbReference type="NCBI Taxonomy" id="137246"/>
    <lineage>
        <taxon>Eukaryota</taxon>
        <taxon>Metazoa</taxon>
        <taxon>Chordata</taxon>
        <taxon>Craniata</taxon>
        <taxon>Vertebrata</taxon>
        <taxon>Chondrichthyes</taxon>
        <taxon>Elasmobranchii</taxon>
        <taxon>Galeomorphii</taxon>
        <taxon>Galeoidea</taxon>
        <taxon>Orectolobiformes</taxon>
        <taxon>Hemiscylliidae</taxon>
        <taxon>Chiloscyllium</taxon>
    </lineage>
</organism>
<comment type="caution">
    <text evidence="2">The sequence shown here is derived from an EMBL/GenBank/DDBJ whole genome shotgun (WGS) entry which is preliminary data.</text>
</comment>
<dbReference type="OrthoDB" id="269822at2759"/>
<feature type="chain" id="PRO_5019108180" description="PH domain-containing protein" evidence="1">
    <location>
        <begin position="23"/>
        <end position="76"/>
    </location>
</feature>
<evidence type="ECO:0000313" key="3">
    <source>
        <dbReference type="Proteomes" id="UP000287033"/>
    </source>
</evidence>
<protein>
    <recommendedName>
        <fullName evidence="4">PH domain-containing protein</fullName>
    </recommendedName>
</protein>
<gene>
    <name evidence="2" type="ORF">chiPu_0024304</name>
</gene>
<keyword evidence="1" id="KW-0732">Signal</keyword>
<accession>A0A401TBW1</accession>
<dbReference type="AlphaFoldDB" id="A0A401TBW1"/>
<dbReference type="STRING" id="137246.A0A401TBW1"/>
<feature type="signal peptide" evidence="1">
    <location>
        <begin position="1"/>
        <end position="22"/>
    </location>
</feature>
<evidence type="ECO:0008006" key="4">
    <source>
        <dbReference type="Google" id="ProtNLM"/>
    </source>
</evidence>
<dbReference type="EMBL" id="BEZZ01036718">
    <property type="protein sequence ID" value="GCC40148.1"/>
    <property type="molecule type" value="Genomic_DNA"/>
</dbReference>
<evidence type="ECO:0000256" key="1">
    <source>
        <dbReference type="SAM" id="SignalP"/>
    </source>
</evidence>
<sequence>MRGLSLIPRHLTLCSVCSLAAGLQVDENLQSMLVGSLMRKVKSRNWKRQRYFKLQDDCMSIWYKSKKTGNPKSTCK</sequence>